<reference evidence="1 2" key="1">
    <citation type="submission" date="2012-07" db="EMBL/GenBank/DDBJ databases">
        <title>Draft genome sequence of Desulfovibrio magneticus str. Maddingley MBC34 obtained from a metagenomic sequence of a methanogenic enrichment isolated from coal-seam formation water in Victoria, Australia.</title>
        <authorList>
            <person name="Greenfield P."/>
            <person name="Hendry P."/>
            <person name="Li D."/>
            <person name="Rosewarne C.P."/>
            <person name="Tran-Dinh N."/>
            <person name="Elbourne L.D.H."/>
            <person name="Paulsen I.T."/>
            <person name="Midgley D.J."/>
        </authorList>
    </citation>
    <scope>NUCLEOTIDE SEQUENCE [LARGE SCALE GENOMIC DNA]</scope>
    <source>
        <strain evidence="2">Maddingley MBC34</strain>
    </source>
</reference>
<accession>K6HFH2</accession>
<dbReference type="AlphaFoldDB" id="K6HFH2"/>
<protein>
    <submittedName>
        <fullName evidence="1">Uncharacterized protein</fullName>
    </submittedName>
</protein>
<comment type="caution">
    <text evidence="1">The sequence shown here is derived from an EMBL/GenBank/DDBJ whole genome shotgun (WGS) entry which is preliminary data.</text>
</comment>
<name>K6HFH2_9BACT</name>
<evidence type="ECO:0000313" key="1">
    <source>
        <dbReference type="EMBL" id="EKO41223.1"/>
    </source>
</evidence>
<proteinExistence type="predicted"/>
<gene>
    <name evidence="1" type="ORF">B193_0037</name>
</gene>
<sequence>MTVVARYEYHQGRPVIAAIGQSARGKVESLTYLCPACGQVHTHWLAAADGFRSGMPFSITLPCRSPDSPPYFLQTAPPTGMEP</sequence>
<dbReference type="Proteomes" id="UP000006272">
    <property type="component" value="Unassembled WGS sequence"/>
</dbReference>
<dbReference type="EMBL" id="ALAO01000014">
    <property type="protein sequence ID" value="EKO41223.1"/>
    <property type="molecule type" value="Genomic_DNA"/>
</dbReference>
<organism evidence="1 2">
    <name type="scientific">Solidesulfovibrio magneticus str. Maddingley MBC34</name>
    <dbReference type="NCBI Taxonomy" id="1206767"/>
    <lineage>
        <taxon>Bacteria</taxon>
        <taxon>Pseudomonadati</taxon>
        <taxon>Thermodesulfobacteriota</taxon>
        <taxon>Desulfovibrionia</taxon>
        <taxon>Desulfovibrionales</taxon>
        <taxon>Desulfovibrionaceae</taxon>
        <taxon>Solidesulfovibrio</taxon>
    </lineage>
</organism>
<evidence type="ECO:0000313" key="2">
    <source>
        <dbReference type="Proteomes" id="UP000006272"/>
    </source>
</evidence>